<evidence type="ECO:0000256" key="1">
    <source>
        <dbReference type="SAM" id="MobiDB-lite"/>
    </source>
</evidence>
<dbReference type="AlphaFoldDB" id="A0A6A6XPV6"/>
<protein>
    <submittedName>
        <fullName evidence="3">Uncharacterized protein</fullName>
    </submittedName>
</protein>
<keyword evidence="4" id="KW-1185">Reference proteome</keyword>
<gene>
    <name evidence="3" type="ORF">K505DRAFT_298215</name>
</gene>
<proteinExistence type="predicted"/>
<dbReference type="OrthoDB" id="2129641at2759"/>
<organism evidence="3 4">
    <name type="scientific">Melanomma pulvis-pyrius CBS 109.77</name>
    <dbReference type="NCBI Taxonomy" id="1314802"/>
    <lineage>
        <taxon>Eukaryota</taxon>
        <taxon>Fungi</taxon>
        <taxon>Dikarya</taxon>
        <taxon>Ascomycota</taxon>
        <taxon>Pezizomycotina</taxon>
        <taxon>Dothideomycetes</taxon>
        <taxon>Pleosporomycetidae</taxon>
        <taxon>Pleosporales</taxon>
        <taxon>Melanommataceae</taxon>
        <taxon>Melanomma</taxon>
    </lineage>
</organism>
<name>A0A6A6XPV6_9PLEO</name>
<feature type="chain" id="PRO_5025444377" evidence="2">
    <location>
        <begin position="20"/>
        <end position="632"/>
    </location>
</feature>
<feature type="signal peptide" evidence="2">
    <location>
        <begin position="1"/>
        <end position="19"/>
    </location>
</feature>
<evidence type="ECO:0000313" key="4">
    <source>
        <dbReference type="Proteomes" id="UP000799757"/>
    </source>
</evidence>
<dbReference type="EMBL" id="MU001804">
    <property type="protein sequence ID" value="KAF2797557.1"/>
    <property type="molecule type" value="Genomic_DNA"/>
</dbReference>
<dbReference type="Gene3D" id="2.60.40.10">
    <property type="entry name" value="Immunoglobulins"/>
    <property type="match status" value="1"/>
</dbReference>
<evidence type="ECO:0000256" key="2">
    <source>
        <dbReference type="SAM" id="SignalP"/>
    </source>
</evidence>
<reference evidence="3" key="1">
    <citation type="journal article" date="2020" name="Stud. Mycol.">
        <title>101 Dothideomycetes genomes: a test case for predicting lifestyles and emergence of pathogens.</title>
        <authorList>
            <person name="Haridas S."/>
            <person name="Albert R."/>
            <person name="Binder M."/>
            <person name="Bloem J."/>
            <person name="Labutti K."/>
            <person name="Salamov A."/>
            <person name="Andreopoulos B."/>
            <person name="Baker S."/>
            <person name="Barry K."/>
            <person name="Bills G."/>
            <person name="Bluhm B."/>
            <person name="Cannon C."/>
            <person name="Castanera R."/>
            <person name="Culley D."/>
            <person name="Daum C."/>
            <person name="Ezra D."/>
            <person name="Gonzalez J."/>
            <person name="Henrissat B."/>
            <person name="Kuo A."/>
            <person name="Liang C."/>
            <person name="Lipzen A."/>
            <person name="Lutzoni F."/>
            <person name="Magnuson J."/>
            <person name="Mondo S."/>
            <person name="Nolan M."/>
            <person name="Ohm R."/>
            <person name="Pangilinan J."/>
            <person name="Park H.-J."/>
            <person name="Ramirez L."/>
            <person name="Alfaro M."/>
            <person name="Sun H."/>
            <person name="Tritt A."/>
            <person name="Yoshinaga Y."/>
            <person name="Zwiers L.-H."/>
            <person name="Turgeon B."/>
            <person name="Goodwin S."/>
            <person name="Spatafora J."/>
            <person name="Crous P."/>
            <person name="Grigoriev I."/>
        </authorList>
    </citation>
    <scope>NUCLEOTIDE SEQUENCE</scope>
    <source>
        <strain evidence="3">CBS 109.77</strain>
    </source>
</reference>
<keyword evidence="2" id="KW-0732">Signal</keyword>
<dbReference type="InterPro" id="IPR013783">
    <property type="entry name" value="Ig-like_fold"/>
</dbReference>
<dbReference type="Proteomes" id="UP000799757">
    <property type="component" value="Unassembled WGS sequence"/>
</dbReference>
<feature type="region of interest" description="Disordered" evidence="1">
    <location>
        <begin position="401"/>
        <end position="424"/>
    </location>
</feature>
<evidence type="ECO:0000313" key="3">
    <source>
        <dbReference type="EMBL" id="KAF2797557.1"/>
    </source>
</evidence>
<sequence>MFRFSHLASLLSLASVGYAGTPIPAIIPFAVIGGLDSCTVTTANKYNSGGFISVNGFSIQVPENLIAQFPVAWVPFPEMCGAGAGGYEVSVTGNVVNGQAIAAQIGVAAQFSLEASQGYIDAVNIADGSIKIRGGPTVRINDPEGIFGKVNTVAPLFTADTENPSVSAFSGFPMCIPRSDADDKCPQSNRPDGATNFAAPDPLAMVPFRVGDFIEYSGLKLGAEILAYAITAINVQVTTTASSTVPNYIRVEDALIGVFDSAANVEMADIRFIGYLSSCTGASVTISAIDVDPCTGEETYRQIGTATPRAGDVRCKWEFRADTTAQSTYTREYMIKANNPVIETKDGILAGQYIQPVTEWIQPEVDIPGTEPPPSKFSDIRGLVQGDFLDGKQYGPLSPFPGPTPPAPSKTCETTVPTNPSSSDPVAAAAPIAAVQRVGATILLAGSNTAQGIPSSDLAFAWTKTSPASPLISIQSASSPTATFVAPQVAAETSFVFEVKVSLKSNSTKSSTASVTVKVSPTATDVVKVTSYTWESRQSGTISVSCSSNVGNGDNTRMSLLLNNGATTINMLSGGSPGLWTYNSRSVSRPTNVQCLSNLGGRSDLVTATTARRRRRGMLGSDAELMSKAEWM</sequence>
<accession>A0A6A6XPV6</accession>